<comment type="caution">
    <text evidence="2">The sequence shown here is derived from an EMBL/GenBank/DDBJ whole genome shotgun (WGS) entry which is preliminary data.</text>
</comment>
<sequence length="607" mass="64017">MVYNQASQCGETEVTMNRFAFAMAAALLACGMASGLSYVECSAGFQNNPEMEGGRTELEFADINNDGDVDILSIGDHGSPYINTQEHGVMVWFGDGQGGWSVFQYGDFGYGGIAVGDVNGDGKWDIGYGMHHNYASGDLGDDMLEVALGDGTGQNWTPWDDSLVPGGSVWGMFATDFGDIDNDGDLDVGSSSFGSGVGLRVFLNNGDGTWHQTFGLGDNTNSQMEFYFRDVNRDGKADIIHGAAGPAVYFGDGAGGFVPGDTGLPQSDYGLAGISPGDVDNDGGADVAFANDNRGVEVWVWSDSAHHWVSSSGTLPTTGDFEGTQLCDMNADGFIDVCASGGGHTKVWLGDGQGNWTEAADITTPDGSCEALRTGADFDHNGLPDLAFVAREGSWPNDYNHAHAFKEASAAGSLTVFPVFPRGGEKFANGSVQFIDWWSEAPAPESTRLRLELSTTGRSGPWQQVADSLPNAGRFQWLVPDSIKSGDCFVRYAAIEPGGSAEVLTPRAFAIGDTMPGVSESRKPQASSRKLGPSIVRSLLVLPQMGAVPSGTVPTFGPSLLDAAGRQVLDLRPGANDVRALAPGVYFVREAQAQAQAQAVRKVVVTR</sequence>
<name>A0A937XE14_UNCW3</name>
<dbReference type="Gene3D" id="2.130.10.130">
    <property type="entry name" value="Integrin alpha, N-terminal"/>
    <property type="match status" value="2"/>
</dbReference>
<keyword evidence="1" id="KW-0732">Signal</keyword>
<reference evidence="2" key="1">
    <citation type="submission" date="2019-03" db="EMBL/GenBank/DDBJ databases">
        <title>Lake Tanganyika Metagenome-Assembled Genomes (MAGs).</title>
        <authorList>
            <person name="Tran P."/>
        </authorList>
    </citation>
    <scope>NUCLEOTIDE SEQUENCE</scope>
    <source>
        <strain evidence="2">K_DeepCast_150m_m2_040</strain>
    </source>
</reference>
<organism evidence="2 3">
    <name type="scientific">candidate division WOR-3 bacterium</name>
    <dbReference type="NCBI Taxonomy" id="2052148"/>
    <lineage>
        <taxon>Bacteria</taxon>
        <taxon>Bacteria division WOR-3</taxon>
    </lineage>
</organism>
<dbReference type="SUPFAM" id="SSF69318">
    <property type="entry name" value="Integrin alpha N-terminal domain"/>
    <property type="match status" value="2"/>
</dbReference>
<dbReference type="AlphaFoldDB" id="A0A937XE14"/>
<evidence type="ECO:0000256" key="1">
    <source>
        <dbReference type="ARBA" id="ARBA00022729"/>
    </source>
</evidence>
<dbReference type="InterPro" id="IPR028994">
    <property type="entry name" value="Integrin_alpha_N"/>
</dbReference>
<dbReference type="EMBL" id="VGIR01000040">
    <property type="protein sequence ID" value="MBM3331698.1"/>
    <property type="molecule type" value="Genomic_DNA"/>
</dbReference>
<evidence type="ECO:0000313" key="3">
    <source>
        <dbReference type="Proteomes" id="UP000779900"/>
    </source>
</evidence>
<dbReference type="PANTHER" id="PTHR44103:SF1">
    <property type="entry name" value="PROPROTEIN CONVERTASE P"/>
    <property type="match status" value="1"/>
</dbReference>
<dbReference type="Pfam" id="PF13517">
    <property type="entry name" value="FG-GAP_3"/>
    <property type="match status" value="2"/>
</dbReference>
<protein>
    <submittedName>
        <fullName evidence="2">VCBS repeat-containing protein</fullName>
    </submittedName>
</protein>
<dbReference type="InterPro" id="IPR013517">
    <property type="entry name" value="FG-GAP"/>
</dbReference>
<proteinExistence type="predicted"/>
<gene>
    <name evidence="2" type="ORF">FJY68_07605</name>
</gene>
<accession>A0A937XE14</accession>
<dbReference type="PANTHER" id="PTHR44103">
    <property type="entry name" value="PROPROTEIN CONVERTASE P"/>
    <property type="match status" value="1"/>
</dbReference>
<dbReference type="Proteomes" id="UP000779900">
    <property type="component" value="Unassembled WGS sequence"/>
</dbReference>
<evidence type="ECO:0000313" key="2">
    <source>
        <dbReference type="EMBL" id="MBM3331698.1"/>
    </source>
</evidence>